<dbReference type="OrthoDB" id="2984333at2759"/>
<protein>
    <submittedName>
        <fullName evidence="8">Scn1a protein</fullName>
    </submittedName>
</protein>
<comment type="caution">
    <text evidence="8">The sequence shown here is derived from an EMBL/GenBank/DDBJ whole genome shotgun (WGS) entry which is preliminary data.</text>
</comment>
<keyword evidence="3" id="KW-0106">Calcium</keyword>
<evidence type="ECO:0000256" key="6">
    <source>
        <dbReference type="SAM" id="Phobius"/>
    </source>
</evidence>
<dbReference type="InterPro" id="IPR002048">
    <property type="entry name" value="EF_hand_dom"/>
</dbReference>
<dbReference type="PROSITE" id="PS00018">
    <property type="entry name" value="EF_HAND_1"/>
    <property type="match status" value="1"/>
</dbReference>
<keyword evidence="2 6" id="KW-0812">Transmembrane</keyword>
<dbReference type="InterPro" id="IPR005821">
    <property type="entry name" value="Ion_trans_dom"/>
</dbReference>
<dbReference type="Proteomes" id="UP000604046">
    <property type="component" value="Unassembled WGS sequence"/>
</dbReference>
<feature type="transmembrane region" description="Helical" evidence="6">
    <location>
        <begin position="380"/>
        <end position="401"/>
    </location>
</feature>
<dbReference type="InterPro" id="IPR043203">
    <property type="entry name" value="VGCC_Ca_Na"/>
</dbReference>
<reference evidence="8" key="1">
    <citation type="submission" date="2021-02" db="EMBL/GenBank/DDBJ databases">
        <authorList>
            <person name="Dougan E. K."/>
            <person name="Rhodes N."/>
            <person name="Thang M."/>
            <person name="Chan C."/>
        </authorList>
    </citation>
    <scope>NUCLEOTIDE SEQUENCE</scope>
</reference>
<dbReference type="EMBL" id="CAJNDS010002370">
    <property type="protein sequence ID" value="CAE7452806.1"/>
    <property type="molecule type" value="Genomic_DNA"/>
</dbReference>
<dbReference type="GO" id="GO:0005248">
    <property type="term" value="F:voltage-gated sodium channel activity"/>
    <property type="evidence" value="ECO:0007669"/>
    <property type="project" value="TreeGrafter"/>
</dbReference>
<proteinExistence type="predicted"/>
<comment type="subcellular location">
    <subcellularLocation>
        <location evidence="1">Membrane</location>
        <topology evidence="1">Multi-pass membrane protein</topology>
    </subcellularLocation>
</comment>
<dbReference type="PROSITE" id="PS50222">
    <property type="entry name" value="EF_HAND_2"/>
    <property type="match status" value="1"/>
</dbReference>
<dbReference type="InterPro" id="IPR018247">
    <property type="entry name" value="EF_Hand_1_Ca_BS"/>
</dbReference>
<keyword evidence="4 6" id="KW-1133">Transmembrane helix</keyword>
<keyword evidence="5 6" id="KW-0472">Membrane</keyword>
<dbReference type="Pfam" id="PF00520">
    <property type="entry name" value="Ion_trans"/>
    <property type="match status" value="1"/>
</dbReference>
<dbReference type="GO" id="GO:0001518">
    <property type="term" value="C:voltage-gated sodium channel complex"/>
    <property type="evidence" value="ECO:0007669"/>
    <property type="project" value="TreeGrafter"/>
</dbReference>
<dbReference type="Gene3D" id="1.10.287.70">
    <property type="match status" value="1"/>
</dbReference>
<dbReference type="PANTHER" id="PTHR10037:SF62">
    <property type="entry name" value="SODIUM CHANNEL PROTEIN 60E"/>
    <property type="match status" value="1"/>
</dbReference>
<dbReference type="PANTHER" id="PTHR10037">
    <property type="entry name" value="VOLTAGE-GATED CATION CHANNEL CALCIUM AND SODIUM"/>
    <property type="match status" value="1"/>
</dbReference>
<dbReference type="AlphaFoldDB" id="A0A812RTA9"/>
<gene>
    <name evidence="8" type="primary">Scn1a</name>
    <name evidence="8" type="ORF">SNAT2548_LOCUS24834</name>
</gene>
<keyword evidence="9" id="KW-1185">Reference proteome</keyword>
<evidence type="ECO:0000313" key="8">
    <source>
        <dbReference type="EMBL" id="CAE7452806.1"/>
    </source>
</evidence>
<dbReference type="Gene3D" id="1.10.238.10">
    <property type="entry name" value="EF-hand"/>
    <property type="match status" value="1"/>
</dbReference>
<evidence type="ECO:0000313" key="9">
    <source>
        <dbReference type="Proteomes" id="UP000604046"/>
    </source>
</evidence>
<accession>A0A812RTA9</accession>
<sequence length="582" mass="64482">MASCLVCGPFQAASDAEQVKRGTSVADLQADAGVAQDIRTLREMLTRKIQMMDAVKMHQSAMEVAMQELGDQVECARYALDDLASKFQIQDTSETSAGNDEKACEILLTEAHDAGIEAASTTHQRAASPPSTAEVPVGVADVEKISVDTQSSDHDNPKTLLSKLQSQMQTPVVSLPNMDLGLWSFIRAWCRILVDEKALIGRCFEFTVCAVIVVNSILIGIESELSLSGDTSSWSRPLEITFLIIYTLEVVVRLIAKGWRCFQDRWFQFDFVLVVVTILGQSIASLSEQVANAMQQVLVLRAIRLLRLIRAFKAIKQLRTVWRLVYGLITSGETMLSTLALLGLVIYVFAVIGLESIAKDTEIIADAATNKIVEDHFSSLYVSMITLSQFVTSDSIAAIYLPLMKKKPELTIYFLLLMIIVSISLMNLVTAVIVEGALEHARQDREEEQKLLTASAKNMLTEISDLFKGLDHDNNEMLSVSEVQRAEFEKKVAVPSHILDKASVDSMTELFAKLDIDHSGILTREEFTEGLLNIFLLDIPVADMQVMKMVRMLRTGVQKIEADLAMLKRVVCESNMPTPPQK</sequence>
<evidence type="ECO:0000256" key="5">
    <source>
        <dbReference type="ARBA" id="ARBA00023136"/>
    </source>
</evidence>
<evidence type="ECO:0000259" key="7">
    <source>
        <dbReference type="PROSITE" id="PS50222"/>
    </source>
</evidence>
<name>A0A812RTA9_9DINO</name>
<evidence type="ECO:0000256" key="1">
    <source>
        <dbReference type="ARBA" id="ARBA00004141"/>
    </source>
</evidence>
<dbReference type="SUPFAM" id="SSF47473">
    <property type="entry name" value="EF-hand"/>
    <property type="match status" value="1"/>
</dbReference>
<dbReference type="SUPFAM" id="SSF81324">
    <property type="entry name" value="Voltage-gated potassium channels"/>
    <property type="match status" value="1"/>
</dbReference>
<dbReference type="Gene3D" id="1.20.120.350">
    <property type="entry name" value="Voltage-gated potassium channels. Chain C"/>
    <property type="match status" value="1"/>
</dbReference>
<feature type="domain" description="EF-hand" evidence="7">
    <location>
        <begin position="502"/>
        <end position="537"/>
    </location>
</feature>
<dbReference type="InterPro" id="IPR011992">
    <property type="entry name" value="EF-hand-dom_pair"/>
</dbReference>
<organism evidence="8 9">
    <name type="scientific">Symbiodinium natans</name>
    <dbReference type="NCBI Taxonomy" id="878477"/>
    <lineage>
        <taxon>Eukaryota</taxon>
        <taxon>Sar</taxon>
        <taxon>Alveolata</taxon>
        <taxon>Dinophyceae</taxon>
        <taxon>Suessiales</taxon>
        <taxon>Symbiodiniaceae</taxon>
        <taxon>Symbiodinium</taxon>
    </lineage>
</organism>
<feature type="transmembrane region" description="Helical" evidence="6">
    <location>
        <begin position="413"/>
        <end position="434"/>
    </location>
</feature>
<feature type="transmembrane region" description="Helical" evidence="6">
    <location>
        <begin position="324"/>
        <end position="350"/>
    </location>
</feature>
<evidence type="ECO:0000256" key="3">
    <source>
        <dbReference type="ARBA" id="ARBA00022837"/>
    </source>
</evidence>
<dbReference type="InterPro" id="IPR027359">
    <property type="entry name" value="Volt_channel_dom_sf"/>
</dbReference>
<evidence type="ECO:0000256" key="4">
    <source>
        <dbReference type="ARBA" id="ARBA00022989"/>
    </source>
</evidence>
<evidence type="ECO:0000256" key="2">
    <source>
        <dbReference type="ARBA" id="ARBA00022692"/>
    </source>
</evidence>
<dbReference type="GO" id="GO:0005509">
    <property type="term" value="F:calcium ion binding"/>
    <property type="evidence" value="ECO:0007669"/>
    <property type="project" value="InterPro"/>
</dbReference>